<organism evidence="1 2">
    <name type="scientific">Collybiopsis luxurians FD-317 M1</name>
    <dbReference type="NCBI Taxonomy" id="944289"/>
    <lineage>
        <taxon>Eukaryota</taxon>
        <taxon>Fungi</taxon>
        <taxon>Dikarya</taxon>
        <taxon>Basidiomycota</taxon>
        <taxon>Agaricomycotina</taxon>
        <taxon>Agaricomycetes</taxon>
        <taxon>Agaricomycetidae</taxon>
        <taxon>Agaricales</taxon>
        <taxon>Marasmiineae</taxon>
        <taxon>Omphalotaceae</taxon>
        <taxon>Collybiopsis</taxon>
        <taxon>Collybiopsis luxurians</taxon>
    </lineage>
</organism>
<name>A0A0D0CQC9_9AGAR</name>
<accession>A0A0D0CQC9</accession>
<dbReference type="HOGENOM" id="CLU_129081_0_0_1"/>
<evidence type="ECO:0000313" key="1">
    <source>
        <dbReference type="EMBL" id="KIK61232.1"/>
    </source>
</evidence>
<dbReference type="EMBL" id="KN834772">
    <property type="protein sequence ID" value="KIK61232.1"/>
    <property type="molecule type" value="Genomic_DNA"/>
</dbReference>
<gene>
    <name evidence="1" type="ORF">GYMLUDRAFT_109604</name>
</gene>
<feature type="non-terminal residue" evidence="1">
    <location>
        <position position="1"/>
    </location>
</feature>
<evidence type="ECO:0000313" key="2">
    <source>
        <dbReference type="Proteomes" id="UP000053593"/>
    </source>
</evidence>
<protein>
    <submittedName>
        <fullName evidence="1">Uncharacterized protein</fullName>
    </submittedName>
</protein>
<dbReference type="Proteomes" id="UP000053593">
    <property type="component" value="Unassembled WGS sequence"/>
</dbReference>
<reference evidence="1 2" key="1">
    <citation type="submission" date="2014-04" db="EMBL/GenBank/DDBJ databases">
        <title>Evolutionary Origins and Diversification of the Mycorrhizal Mutualists.</title>
        <authorList>
            <consortium name="DOE Joint Genome Institute"/>
            <consortium name="Mycorrhizal Genomics Consortium"/>
            <person name="Kohler A."/>
            <person name="Kuo A."/>
            <person name="Nagy L.G."/>
            <person name="Floudas D."/>
            <person name="Copeland A."/>
            <person name="Barry K.W."/>
            <person name="Cichocki N."/>
            <person name="Veneault-Fourrey C."/>
            <person name="LaButti K."/>
            <person name="Lindquist E.A."/>
            <person name="Lipzen A."/>
            <person name="Lundell T."/>
            <person name="Morin E."/>
            <person name="Murat C."/>
            <person name="Riley R."/>
            <person name="Ohm R."/>
            <person name="Sun H."/>
            <person name="Tunlid A."/>
            <person name="Henrissat B."/>
            <person name="Grigoriev I.V."/>
            <person name="Hibbett D.S."/>
            <person name="Martin F."/>
        </authorList>
    </citation>
    <scope>NUCLEOTIDE SEQUENCE [LARGE SCALE GENOMIC DNA]</scope>
    <source>
        <strain evidence="1 2">FD-317 M1</strain>
    </source>
</reference>
<keyword evidence="2" id="KW-1185">Reference proteome</keyword>
<dbReference type="OrthoDB" id="2634326at2759"/>
<sequence length="185" mass="21102">EQALKLLADYNQTYISPVHIDSRFSLPPIRKIASSNNPQVVAKLIFGWLRIRSLVLSKLPAQDWRAGSKEWRCLLEVAGGIYDEGKDQDTLASRRHAEMKIRLRDLGAEEIDIDQISECPVFWDGKPLPLADIPPFEVIRQILWEIAELGFRQDLVSLDRCLDESGMSLVDRAEMLNRCWKGSAQ</sequence>
<feature type="non-terminal residue" evidence="1">
    <location>
        <position position="185"/>
    </location>
</feature>
<proteinExistence type="predicted"/>
<dbReference type="AlphaFoldDB" id="A0A0D0CQC9"/>